<dbReference type="Proteomes" id="UP001216595">
    <property type="component" value="Unassembled WGS sequence"/>
</dbReference>
<comment type="caution">
    <text evidence="14">The sequence shown here is derived from an EMBL/GenBank/DDBJ whole genome shotgun (WGS) entry which is preliminary data.</text>
</comment>
<evidence type="ECO:0000256" key="8">
    <source>
        <dbReference type="PROSITE-ProRule" id="PRU01360"/>
    </source>
</evidence>
<dbReference type="InterPro" id="IPR012910">
    <property type="entry name" value="Plug_dom"/>
</dbReference>
<keyword evidence="7 8" id="KW-0998">Cell outer membrane</keyword>
<dbReference type="InterPro" id="IPR010104">
    <property type="entry name" value="TonB_rcpt_bac"/>
</dbReference>
<accession>A0ABT5IBX5</accession>
<dbReference type="NCBIfam" id="TIGR01782">
    <property type="entry name" value="TonB-Xanth-Caul"/>
    <property type="match status" value="1"/>
</dbReference>
<evidence type="ECO:0000256" key="1">
    <source>
        <dbReference type="ARBA" id="ARBA00004571"/>
    </source>
</evidence>
<dbReference type="InterPro" id="IPR000531">
    <property type="entry name" value="Beta-barrel_TonB"/>
</dbReference>
<feature type="signal peptide" evidence="11">
    <location>
        <begin position="1"/>
        <end position="24"/>
    </location>
</feature>
<dbReference type="RefSeq" id="WP_272740440.1">
    <property type="nucleotide sequence ID" value="NZ_JAQQKW010000002.1"/>
</dbReference>
<evidence type="ECO:0000256" key="7">
    <source>
        <dbReference type="ARBA" id="ARBA00023237"/>
    </source>
</evidence>
<dbReference type="InterPro" id="IPR036942">
    <property type="entry name" value="Beta-barrel_TonB_sf"/>
</dbReference>
<keyword evidence="11" id="KW-0732">Signal</keyword>
<dbReference type="CDD" id="cd01347">
    <property type="entry name" value="ligand_gated_channel"/>
    <property type="match status" value="1"/>
</dbReference>
<dbReference type="Gene3D" id="2.40.170.20">
    <property type="entry name" value="TonB-dependent receptor, beta-barrel domain"/>
    <property type="match status" value="1"/>
</dbReference>
<evidence type="ECO:0000313" key="14">
    <source>
        <dbReference type="EMBL" id="MDC7693690.1"/>
    </source>
</evidence>
<keyword evidence="14" id="KW-0675">Receptor</keyword>
<dbReference type="InterPro" id="IPR039426">
    <property type="entry name" value="TonB-dep_rcpt-like"/>
</dbReference>
<keyword evidence="15" id="KW-1185">Reference proteome</keyword>
<evidence type="ECO:0000256" key="6">
    <source>
        <dbReference type="ARBA" id="ARBA00023136"/>
    </source>
</evidence>
<dbReference type="SUPFAM" id="SSF56935">
    <property type="entry name" value="Porins"/>
    <property type="match status" value="1"/>
</dbReference>
<dbReference type="EMBL" id="JAQQKW010000002">
    <property type="protein sequence ID" value="MDC7693690.1"/>
    <property type="molecule type" value="Genomic_DNA"/>
</dbReference>
<keyword evidence="5 9" id="KW-0798">TonB box</keyword>
<dbReference type="Pfam" id="PF00593">
    <property type="entry name" value="TonB_dep_Rec_b-barrel"/>
    <property type="match status" value="1"/>
</dbReference>
<dbReference type="PROSITE" id="PS52016">
    <property type="entry name" value="TONB_DEPENDENT_REC_3"/>
    <property type="match status" value="1"/>
</dbReference>
<evidence type="ECO:0000256" key="2">
    <source>
        <dbReference type="ARBA" id="ARBA00022448"/>
    </source>
</evidence>
<evidence type="ECO:0000259" key="13">
    <source>
        <dbReference type="Pfam" id="PF07715"/>
    </source>
</evidence>
<dbReference type="PANTHER" id="PTHR40980">
    <property type="entry name" value="PLUG DOMAIN-CONTAINING PROTEIN"/>
    <property type="match status" value="1"/>
</dbReference>
<protein>
    <submittedName>
        <fullName evidence="14">TonB-dependent receptor</fullName>
    </submittedName>
</protein>
<dbReference type="Gene3D" id="2.170.130.10">
    <property type="entry name" value="TonB-dependent receptor, plug domain"/>
    <property type="match status" value="1"/>
</dbReference>
<name>A0ABT5IBX5_9CAUL</name>
<evidence type="ECO:0000256" key="3">
    <source>
        <dbReference type="ARBA" id="ARBA00022452"/>
    </source>
</evidence>
<dbReference type="PANTHER" id="PTHR40980:SF4">
    <property type="entry name" value="TONB-DEPENDENT RECEPTOR-LIKE BETA-BARREL DOMAIN-CONTAINING PROTEIN"/>
    <property type="match status" value="1"/>
</dbReference>
<keyword evidence="3 8" id="KW-1134">Transmembrane beta strand</keyword>
<evidence type="ECO:0000256" key="9">
    <source>
        <dbReference type="RuleBase" id="RU003357"/>
    </source>
</evidence>
<feature type="chain" id="PRO_5046507950" evidence="11">
    <location>
        <begin position="25"/>
        <end position="862"/>
    </location>
</feature>
<sequence>MVSKVTATSASALAIALLTTGAQAQVQSSDAQARPAPEAVKEAVTEVVVRGTRLSNQRAADAKRKAAQVSDVVASDDLNKLPDQNLAEAASRVAGVSTFQDEGAGLYIGVRGLSQEFVNVTLDGQEASVAPRPFDSNLRGANLEAIPSTFVKQVEVIKSATPDLDGDAIAGTVNLVTRSAFDARKPWLSVGVSGGRYEENVAPDDMKGSVKGKLSAGTTFGDGKYGVVFDANGRSVHRDNLKPGAWFGPVGDGRALPEEVGGYFYQRQEDSSGATAKFEFRPVSALQAYVSLSYFDSDIVIDKNKHALYAAVSNLTTGTFSKATATGRTDKVRYGVDGSLTVAGGLDYALTGRDTLSLKGSSSSSISYQDDPRVDLYYAGPLSGTYSSDGTTYAYQFDAASAPKFVNPANYAFNGYRRYKEELAKDVDTVRADWTRRPAAGQGLGFKAGLKWRETRIDYTASNLRWRNPVASADFRPFIKATDYRFPGTPNDKVVYADIDALSAYAEGLGATSFSRREGYVNGMDYRVSEAVTAGYALADYTSARWRVIGGLRYEKTATEALNRFNRAENAAFVTTQADYSDLLPSVAATYFISDQWLLRLGASRTIGRPDIRDLARGETPPNDNGIYSRGNPDLKPRRSTNLDASLEYYFDGGRSLISAAVFRKDIQDEIFDLQTPYKYTDATNRVIDSYYVQPDNGGDAQISGVELSLVKDRLSFLPGPLAGLGFSANLTLNDGSLDLIGANRQVVRSVAPEGLSKKLANAALFYEGEHLSGRIAWRYASAQTQQLSVDGSGDLKLAAYGQTDMQLGYRLNRHFDLSMEVWNLFEDEQRFTNANAVKGVPNWYEGQRYGRAVWFGVNYKY</sequence>
<feature type="domain" description="TonB-dependent receptor plug" evidence="13">
    <location>
        <begin position="63"/>
        <end position="172"/>
    </location>
</feature>
<dbReference type="InterPro" id="IPR037066">
    <property type="entry name" value="Plug_dom_sf"/>
</dbReference>
<feature type="region of interest" description="Disordered" evidence="10">
    <location>
        <begin position="614"/>
        <end position="637"/>
    </location>
</feature>
<evidence type="ECO:0000313" key="15">
    <source>
        <dbReference type="Proteomes" id="UP001216595"/>
    </source>
</evidence>
<organism evidence="14 15">
    <name type="scientific">Asticcacaulis currens</name>
    <dbReference type="NCBI Taxonomy" id="2984210"/>
    <lineage>
        <taxon>Bacteria</taxon>
        <taxon>Pseudomonadati</taxon>
        <taxon>Pseudomonadota</taxon>
        <taxon>Alphaproteobacteria</taxon>
        <taxon>Caulobacterales</taxon>
        <taxon>Caulobacteraceae</taxon>
        <taxon>Asticcacaulis</taxon>
    </lineage>
</organism>
<evidence type="ECO:0000256" key="4">
    <source>
        <dbReference type="ARBA" id="ARBA00022692"/>
    </source>
</evidence>
<gene>
    <name evidence="14" type="ORF">PQU94_05275</name>
</gene>
<evidence type="ECO:0000256" key="11">
    <source>
        <dbReference type="SAM" id="SignalP"/>
    </source>
</evidence>
<keyword evidence="2 8" id="KW-0813">Transport</keyword>
<reference evidence="14 15" key="1">
    <citation type="submission" date="2023-01" db="EMBL/GenBank/DDBJ databases">
        <title>Novel species of the genus Asticcacaulis isolated from rivers.</title>
        <authorList>
            <person name="Lu H."/>
        </authorList>
    </citation>
    <scope>NUCLEOTIDE SEQUENCE [LARGE SCALE GENOMIC DNA]</scope>
    <source>
        <strain evidence="14 15">DXS10W</strain>
    </source>
</reference>
<feature type="domain" description="TonB-dependent receptor-like beta-barrel" evidence="12">
    <location>
        <begin position="371"/>
        <end position="825"/>
    </location>
</feature>
<comment type="similarity">
    <text evidence="8 9">Belongs to the TonB-dependent receptor family.</text>
</comment>
<evidence type="ECO:0000259" key="12">
    <source>
        <dbReference type="Pfam" id="PF00593"/>
    </source>
</evidence>
<keyword evidence="4 8" id="KW-0812">Transmembrane</keyword>
<evidence type="ECO:0000256" key="5">
    <source>
        <dbReference type="ARBA" id="ARBA00023077"/>
    </source>
</evidence>
<comment type="subcellular location">
    <subcellularLocation>
        <location evidence="1 8">Cell outer membrane</location>
        <topology evidence="1 8">Multi-pass membrane protein</topology>
    </subcellularLocation>
</comment>
<proteinExistence type="inferred from homology"/>
<keyword evidence="6 8" id="KW-0472">Membrane</keyword>
<evidence type="ECO:0000256" key="10">
    <source>
        <dbReference type="SAM" id="MobiDB-lite"/>
    </source>
</evidence>
<dbReference type="Pfam" id="PF07715">
    <property type="entry name" value="Plug"/>
    <property type="match status" value="1"/>
</dbReference>